<dbReference type="AlphaFoldDB" id="A0A508AXD4"/>
<proteinExistence type="predicted"/>
<evidence type="ECO:0000313" key="2">
    <source>
        <dbReference type="Proteomes" id="UP000320431"/>
    </source>
</evidence>
<comment type="caution">
    <text evidence="1">The sequence shown here is derived from an EMBL/GenBank/DDBJ whole genome shotgun (WGS) entry which is preliminary data.</text>
</comment>
<dbReference type="EMBL" id="VICD02000101">
    <property type="protein sequence ID" value="KAB8192919.1"/>
    <property type="molecule type" value="Genomic_DNA"/>
</dbReference>
<name>A0A508AXD4_9GAMM</name>
<accession>A0A508AXD4</accession>
<evidence type="ECO:0000313" key="1">
    <source>
        <dbReference type="EMBL" id="KAB8192919.1"/>
    </source>
</evidence>
<protein>
    <submittedName>
        <fullName evidence="1">Uncharacterized protein</fullName>
    </submittedName>
</protein>
<reference evidence="1 2" key="1">
    <citation type="submission" date="2019-10" db="EMBL/GenBank/DDBJ databases">
        <title>Lysobacter alkalisoli sp. nov., isolated from saline-alkaline soil.</title>
        <authorList>
            <person name="Sun J.-Q."/>
        </authorList>
    </citation>
    <scope>NUCLEOTIDE SEQUENCE [LARGE SCALE GENOMIC DNA]</scope>
    <source>
        <strain evidence="1 2">KCTC 42381</strain>
    </source>
</reference>
<organism evidence="1 2">
    <name type="scientific">Marilutibacter maris</name>
    <dbReference type="NCBI Taxonomy" id="1605891"/>
    <lineage>
        <taxon>Bacteria</taxon>
        <taxon>Pseudomonadati</taxon>
        <taxon>Pseudomonadota</taxon>
        <taxon>Gammaproteobacteria</taxon>
        <taxon>Lysobacterales</taxon>
        <taxon>Lysobacteraceae</taxon>
        <taxon>Marilutibacter</taxon>
    </lineage>
</organism>
<gene>
    <name evidence="1" type="ORF">FKV24_007005</name>
</gene>
<dbReference type="Proteomes" id="UP000320431">
    <property type="component" value="Unassembled WGS sequence"/>
</dbReference>
<sequence length="128" mass="13314">MSAPPAEAYSAPVAADIADAVEAGDVEATGAAQATAVEHDAAALDRIEVTGNRIRGAGGDVGAIPLHEDRSLAPADWLERIRARRAAGDSDTARESLELFRKAHPHVRLPDDLLELLETADTDAAGTP</sequence>